<dbReference type="EMBL" id="JAAXLJ010000001">
    <property type="protein sequence ID" value="NLR17404.1"/>
    <property type="molecule type" value="Genomic_DNA"/>
</dbReference>
<dbReference type="InterPro" id="IPR001242">
    <property type="entry name" value="Condensation_dom"/>
</dbReference>
<proteinExistence type="predicted"/>
<evidence type="ECO:0000313" key="2">
    <source>
        <dbReference type="EMBL" id="NLR17404.1"/>
    </source>
</evidence>
<feature type="domain" description="Condensation" evidence="1">
    <location>
        <begin position="25"/>
        <end position="309"/>
    </location>
</feature>
<dbReference type="Proteomes" id="UP000763447">
    <property type="component" value="Unassembled WGS sequence"/>
</dbReference>
<dbReference type="Gene3D" id="3.30.559.10">
    <property type="entry name" value="Chloramphenicol acetyltransferase-like domain"/>
    <property type="match status" value="1"/>
</dbReference>
<name>A0ABX1KUU7_9LACO</name>
<dbReference type="RefSeq" id="WP_168924023.1">
    <property type="nucleotide sequence ID" value="NZ_JAAXLJ010000001.1"/>
</dbReference>
<dbReference type="InterPro" id="IPR023213">
    <property type="entry name" value="CAT-like_dom_sf"/>
</dbReference>
<dbReference type="SUPFAM" id="SSF52777">
    <property type="entry name" value="CoA-dependent acyltransferases"/>
    <property type="match status" value="2"/>
</dbReference>
<keyword evidence="3" id="KW-1185">Reference proteome</keyword>
<sequence>MTTYKGEPLNILHTIGLDVLYPVVRVALHFGGQLDRTRFESALEAVTTVVPELLCRYDVQNNQWIQVTDQVADLILDNVTDIDADAANWDLMKEPQLRVYWNEQDGRTVLTLYISHILTDGAGSKQLLYLLAKAYTKGSEAVTGIKNLQDVAWLEQLIKERPQKASRQTDHPAKPLLLPRLNADGPAKYRVGRVTLSAGDTAQLIEATHAAGVTVNDVVMASFGRVMQQFAGNSTLALACPTDMRQFNQFPKHTVQIANMTSRYNISMAAEIDSPLEELIQRFHKEMQTRKDQRQCFDSVASLLSQYHSQPVAKLQQAAEDNYHIREIAYTNFGVLNAQQLQFGEVSLDDLVITGGFRRAPMYQIAAGTFNGKLTLAFNMIGSDAEETFGMALARDVANAVRYFSVATVK</sequence>
<evidence type="ECO:0000259" key="1">
    <source>
        <dbReference type="Pfam" id="PF00668"/>
    </source>
</evidence>
<protein>
    <recommendedName>
        <fullName evidence="1">Condensation domain-containing protein</fullName>
    </recommendedName>
</protein>
<dbReference type="Gene3D" id="3.30.559.30">
    <property type="entry name" value="Nonribosomal peptide synthetase, condensation domain"/>
    <property type="match status" value="1"/>
</dbReference>
<reference evidence="2 3" key="1">
    <citation type="submission" date="2020-04" db="EMBL/GenBank/DDBJ databases">
        <title>A novel species of genus Lactobacillus that was isolated from fermented food Zha-chili.</title>
        <authorList>
            <person name="Zhang Z."/>
        </authorList>
    </citation>
    <scope>NUCLEOTIDE SEQUENCE [LARGE SCALE GENOMIC DNA]</scope>
    <source>
        <strain evidence="3">HBUAS51383</strain>
    </source>
</reference>
<organism evidence="2 3">
    <name type="scientific">Secundilactobacillus angelensis</name>
    <dbReference type="NCBI Taxonomy" id="2722706"/>
    <lineage>
        <taxon>Bacteria</taxon>
        <taxon>Bacillati</taxon>
        <taxon>Bacillota</taxon>
        <taxon>Bacilli</taxon>
        <taxon>Lactobacillales</taxon>
        <taxon>Lactobacillaceae</taxon>
        <taxon>Secundilactobacillus</taxon>
    </lineage>
</organism>
<dbReference type="Pfam" id="PF00668">
    <property type="entry name" value="Condensation"/>
    <property type="match status" value="1"/>
</dbReference>
<comment type="caution">
    <text evidence="2">The sequence shown here is derived from an EMBL/GenBank/DDBJ whole genome shotgun (WGS) entry which is preliminary data.</text>
</comment>
<accession>A0ABX1KUU7</accession>
<gene>
    <name evidence="2" type="ORF">HC026_00565</name>
</gene>
<evidence type="ECO:0000313" key="3">
    <source>
        <dbReference type="Proteomes" id="UP000763447"/>
    </source>
</evidence>